<sequence length="697" mass="79095">MQAHRLRIIHLLLLFQLIGANGQHANILLDQGSIMGLKIFPDTSRTAVYAFLGVPYAEPPIGELRFAPPVPHKGWNRTLQARSMRPLCPQPSNSIYDEIVDGTLPRGSIVNEDCLYLNIWVSETANAVMKAVLVVITGEEMIYDWSQNRLSGVDLALENVIVVSVQYRNNIFGWLAIDDGALAGNLGLQDQRLALLWIQHNIQNFGGNPNGIILLGHGTGGAPCALAHTLLNPFGDQKLITKLILMSGGDFSGTLSTGKSVVEASNIMVSKLGCQFEKPSRKITHCLRQKSISDLLNAFESIYDHRNGSFHIGPILSASYEDLIRNRTISFPLPPILIGITSNEGSFVEQRWLNLAREGYRSFRDYVNYTVVRSILRRFNAHIRDKVRFAINWFYFSGEANESVKHLLYSMQRLISEFFYEMPFYRLLKILTTKEQDTTITTSVFAYVFDVTKSMDMRGKVNYFGGASHSSDLLLLLGPSMFQQVSRRRLSAEEDYISRNFRKVIINFITSGSDTSTLYFKSNKCFSYTMENPFICSFNEAENGIQSGTKGYYFSDFLRNSNEIDKILQNVEISDKSLSRGNRKYTGRNNDDERGFYAKNQTEYGYVMHLKRVYHFWQIFVQNIPFYGTENDYDNINAPSGQQKLLKEAAADAARYRKGFFALMILVVLLLGVLAMCVYILHRDQIRERTQASVSRL</sequence>
<dbReference type="InterPro" id="IPR002018">
    <property type="entry name" value="CarbesteraseB"/>
</dbReference>
<feature type="transmembrane region" description="Helical" evidence="3">
    <location>
        <begin position="660"/>
        <end position="681"/>
    </location>
</feature>
<evidence type="ECO:0000256" key="3">
    <source>
        <dbReference type="SAM" id="Phobius"/>
    </source>
</evidence>
<keyword evidence="4" id="KW-0732">Signal</keyword>
<accession>A0A811VC89</accession>
<dbReference type="SUPFAM" id="SSF53474">
    <property type="entry name" value="alpha/beta-Hydrolases"/>
    <property type="match status" value="1"/>
</dbReference>
<dbReference type="Pfam" id="PF00135">
    <property type="entry name" value="COesterase"/>
    <property type="match status" value="1"/>
</dbReference>
<organism evidence="6 7">
    <name type="scientific">Ceratitis capitata</name>
    <name type="common">Mediterranean fruit fly</name>
    <name type="synonym">Tephritis capitata</name>
    <dbReference type="NCBI Taxonomy" id="7213"/>
    <lineage>
        <taxon>Eukaryota</taxon>
        <taxon>Metazoa</taxon>
        <taxon>Ecdysozoa</taxon>
        <taxon>Arthropoda</taxon>
        <taxon>Hexapoda</taxon>
        <taxon>Insecta</taxon>
        <taxon>Pterygota</taxon>
        <taxon>Neoptera</taxon>
        <taxon>Endopterygota</taxon>
        <taxon>Diptera</taxon>
        <taxon>Brachycera</taxon>
        <taxon>Muscomorpha</taxon>
        <taxon>Tephritoidea</taxon>
        <taxon>Tephritidae</taxon>
        <taxon>Ceratitis</taxon>
        <taxon>Ceratitis</taxon>
    </lineage>
</organism>
<dbReference type="OrthoDB" id="19501at2759"/>
<keyword evidence="3" id="KW-0812">Transmembrane</keyword>
<keyword evidence="7" id="KW-1185">Reference proteome</keyword>
<dbReference type="AlphaFoldDB" id="A0A811VC89"/>
<keyword evidence="2" id="KW-0325">Glycoprotein</keyword>
<feature type="domain" description="Carboxylesterase type B" evidence="5">
    <location>
        <begin position="27"/>
        <end position="543"/>
    </location>
</feature>
<reference evidence="6" key="1">
    <citation type="submission" date="2020-11" db="EMBL/GenBank/DDBJ databases">
        <authorList>
            <person name="Whitehead M."/>
        </authorList>
    </citation>
    <scope>NUCLEOTIDE SEQUENCE</scope>
    <source>
        <strain evidence="6">EGII</strain>
    </source>
</reference>
<keyword evidence="3" id="KW-0472">Membrane</keyword>
<dbReference type="InterPro" id="IPR051093">
    <property type="entry name" value="Neuroligin/BSAL"/>
</dbReference>
<dbReference type="InterPro" id="IPR029058">
    <property type="entry name" value="AB_hydrolase_fold"/>
</dbReference>
<evidence type="ECO:0000259" key="5">
    <source>
        <dbReference type="Pfam" id="PF00135"/>
    </source>
</evidence>
<comment type="caution">
    <text evidence="6">The sequence shown here is derived from an EMBL/GenBank/DDBJ whole genome shotgun (WGS) entry which is preliminary data.</text>
</comment>
<protein>
    <submittedName>
        <fullName evidence="6">(Mediterranean fruit fly) hypothetical protein</fullName>
    </submittedName>
</protein>
<keyword evidence="3" id="KW-1133">Transmembrane helix</keyword>
<dbReference type="Gene3D" id="3.40.50.1820">
    <property type="entry name" value="alpha/beta hydrolase"/>
    <property type="match status" value="1"/>
</dbReference>
<evidence type="ECO:0000256" key="4">
    <source>
        <dbReference type="SAM" id="SignalP"/>
    </source>
</evidence>
<evidence type="ECO:0000313" key="7">
    <source>
        <dbReference type="Proteomes" id="UP000606786"/>
    </source>
</evidence>
<dbReference type="Proteomes" id="UP000606786">
    <property type="component" value="Unassembled WGS sequence"/>
</dbReference>
<evidence type="ECO:0000256" key="2">
    <source>
        <dbReference type="ARBA" id="ARBA00023180"/>
    </source>
</evidence>
<dbReference type="EMBL" id="CAJHJT010000056">
    <property type="protein sequence ID" value="CAD7012996.1"/>
    <property type="molecule type" value="Genomic_DNA"/>
</dbReference>
<evidence type="ECO:0000256" key="1">
    <source>
        <dbReference type="ARBA" id="ARBA00005964"/>
    </source>
</evidence>
<gene>
    <name evidence="6" type="ORF">CCAP1982_LOCUS21087</name>
</gene>
<dbReference type="PANTHER" id="PTHR43903">
    <property type="entry name" value="NEUROLIGIN"/>
    <property type="match status" value="1"/>
</dbReference>
<name>A0A811VC89_CERCA</name>
<evidence type="ECO:0000313" key="6">
    <source>
        <dbReference type="EMBL" id="CAD7012996.1"/>
    </source>
</evidence>
<feature type="chain" id="PRO_5032400508" evidence="4">
    <location>
        <begin position="23"/>
        <end position="697"/>
    </location>
</feature>
<dbReference type="KEGG" id="ccat:101456302"/>
<comment type="similarity">
    <text evidence="1">Belongs to the type-B carboxylesterase/lipase family.</text>
</comment>
<feature type="signal peptide" evidence="4">
    <location>
        <begin position="1"/>
        <end position="22"/>
    </location>
</feature>
<proteinExistence type="inferred from homology"/>